<comment type="similarity">
    <text evidence="1 2">Belongs to the peptidase S8 family.</text>
</comment>
<evidence type="ECO:0000259" key="3">
    <source>
        <dbReference type="Pfam" id="PF00082"/>
    </source>
</evidence>
<dbReference type="Proteomes" id="UP000323866">
    <property type="component" value="Unassembled WGS sequence"/>
</dbReference>
<dbReference type="Pfam" id="PF18962">
    <property type="entry name" value="Por_Secre_tail"/>
    <property type="match status" value="1"/>
</dbReference>
<organism evidence="5 6">
    <name type="scientific">Rufibacter glacialis</name>
    <dbReference type="NCBI Taxonomy" id="1259555"/>
    <lineage>
        <taxon>Bacteria</taxon>
        <taxon>Pseudomonadati</taxon>
        <taxon>Bacteroidota</taxon>
        <taxon>Cytophagia</taxon>
        <taxon>Cytophagales</taxon>
        <taxon>Hymenobacteraceae</taxon>
        <taxon>Rufibacter</taxon>
    </lineage>
</organism>
<evidence type="ECO:0000256" key="1">
    <source>
        <dbReference type="ARBA" id="ARBA00011073"/>
    </source>
</evidence>
<dbReference type="EMBL" id="VKKZ01000010">
    <property type="protein sequence ID" value="KAA6437428.1"/>
    <property type="molecule type" value="Genomic_DNA"/>
</dbReference>
<evidence type="ECO:0000313" key="6">
    <source>
        <dbReference type="Proteomes" id="UP000323866"/>
    </source>
</evidence>
<proteinExistence type="inferred from homology"/>
<name>A0A5M8QQ79_9BACT</name>
<dbReference type="AlphaFoldDB" id="A0A5M8QQ79"/>
<dbReference type="SUPFAM" id="SSF52743">
    <property type="entry name" value="Subtilisin-like"/>
    <property type="match status" value="1"/>
</dbReference>
<evidence type="ECO:0000259" key="4">
    <source>
        <dbReference type="Pfam" id="PF18962"/>
    </source>
</evidence>
<sequence length="880" mass="95029">MGKTSTGIILRWVLGGAMLLSLVFPAAGQQRFVPLRKAAMAPALAGPHTKAKRLQVRVQVTDQKQFLTWLHAALPHVRSAVTPLPAVLLLNHLSPPDFSVLTQCSFVTFIDVAHRVPQEEAYLQNADLTVNRVEAVHVGFPQITGKGLVVSVKEKPFDATDLDFKGRVIPTAPAAGAPTPHATSMATLVAGGGNTSPGGKGAAWQSHVLSSDFSRLLPDETSWLKSHQVSVQNHSYGVGVENYYGLESQAYDAQTLALPELLHVFSSGNAGVQTPAQGPYAGVPKFANLTGQFKTSKNTLAVGAIDTSGQVSALSSKGPTFDGRIKPEVVAFGESGSSEASAVVSGVAALLQQVYQEQQNGVLPPAALVKAALINSAKEKGRPGVDYEAGFGSIDALAAVRTVQAQRYHLGSVAQGEEQVFPITVPASAARLKVTLVWHDLAGDPAAASSLVNDLDLTLHHQATGQQWLPWGLSAYPHPDSLRLPARRQTDRRNNVEQVTLDLPAVGLYHVKVKGHRLRSPLQAFSLVYGVEEKLEWVYPSSGSQLKAGQVNRLRWLAPLAGSQTAKIEFRWAGKAWQVIQEKVPFHQQSLDWRAPDSAGLAQVRITASGGEVLSSGIFQVSPVLPLEVGYQCEGEVMLFWPKAKGVATYQVYQLGAQFLEPLPPVQDTVYLFPKERHPGVHFAVAPVIGASPGIKSFTLDYQQQGVDCYIKNFVARNTVTDSVRLHLELSTVYGLAGVFLERLSQGVFQTVQELSKPANTQISWFDLNATPGPNQYRVKVVTTNQQVFYSATETVFYTPKEFIQVFPNPVVAGGELQVVVADDALAQIQFVDHLGRLVKETKQDGAVKKITTNGLKAGVYVLKITSLNEQIKMVRVVVL</sequence>
<dbReference type="GO" id="GO:0004252">
    <property type="term" value="F:serine-type endopeptidase activity"/>
    <property type="evidence" value="ECO:0007669"/>
    <property type="project" value="InterPro"/>
</dbReference>
<dbReference type="InterPro" id="IPR034058">
    <property type="entry name" value="TagA/B/C/D_pept_dom"/>
</dbReference>
<evidence type="ECO:0000313" key="5">
    <source>
        <dbReference type="EMBL" id="KAA6437428.1"/>
    </source>
</evidence>
<dbReference type="CDD" id="cd04842">
    <property type="entry name" value="Peptidases_S8_Kp43_protease"/>
    <property type="match status" value="1"/>
</dbReference>
<comment type="caution">
    <text evidence="2">Lacks conserved residue(s) required for the propagation of feature annotation.</text>
</comment>
<dbReference type="NCBIfam" id="TIGR04183">
    <property type="entry name" value="Por_Secre_tail"/>
    <property type="match status" value="1"/>
</dbReference>
<feature type="domain" description="Peptidase S8/S53" evidence="3">
    <location>
        <begin position="145"/>
        <end position="392"/>
    </location>
</feature>
<dbReference type="InterPro" id="IPR000209">
    <property type="entry name" value="Peptidase_S8/S53_dom"/>
</dbReference>
<gene>
    <name evidence="5" type="ORF">FOE74_02695</name>
</gene>
<dbReference type="PROSITE" id="PS51892">
    <property type="entry name" value="SUBTILASE"/>
    <property type="match status" value="1"/>
</dbReference>
<feature type="domain" description="Secretion system C-terminal sorting" evidence="4">
    <location>
        <begin position="806"/>
        <end position="873"/>
    </location>
</feature>
<dbReference type="PANTHER" id="PTHR43399">
    <property type="entry name" value="SUBTILISIN-RELATED"/>
    <property type="match status" value="1"/>
</dbReference>
<dbReference type="Gene3D" id="3.40.50.200">
    <property type="entry name" value="Peptidase S8/S53 domain"/>
    <property type="match status" value="1"/>
</dbReference>
<dbReference type="PANTHER" id="PTHR43399:SF4">
    <property type="entry name" value="CELL WALL-ASSOCIATED PROTEASE"/>
    <property type="match status" value="1"/>
</dbReference>
<dbReference type="InterPro" id="IPR026444">
    <property type="entry name" value="Secre_tail"/>
</dbReference>
<dbReference type="Pfam" id="PF00082">
    <property type="entry name" value="Peptidase_S8"/>
    <property type="match status" value="1"/>
</dbReference>
<dbReference type="InterPro" id="IPR036852">
    <property type="entry name" value="Peptidase_S8/S53_dom_sf"/>
</dbReference>
<dbReference type="InterPro" id="IPR051048">
    <property type="entry name" value="Peptidase_S8/S53_subtilisin"/>
</dbReference>
<reference evidence="5 6" key="1">
    <citation type="submission" date="2019-07" db="EMBL/GenBank/DDBJ databases">
        <authorList>
            <person name="Qu J.-H."/>
        </authorList>
    </citation>
    <scope>NUCLEOTIDE SEQUENCE [LARGE SCALE GENOMIC DNA]</scope>
    <source>
        <strain evidence="5 6">MDT1-10-3</strain>
    </source>
</reference>
<comment type="caution">
    <text evidence="5">The sequence shown here is derived from an EMBL/GenBank/DDBJ whole genome shotgun (WGS) entry which is preliminary data.</text>
</comment>
<dbReference type="OrthoDB" id="9792152at2"/>
<accession>A0A5M8QQ79</accession>
<evidence type="ECO:0000256" key="2">
    <source>
        <dbReference type="PROSITE-ProRule" id="PRU01240"/>
    </source>
</evidence>
<protein>
    <submittedName>
        <fullName evidence="5">S8 family serine peptidase</fullName>
    </submittedName>
</protein>
<dbReference type="InterPro" id="IPR008979">
    <property type="entry name" value="Galactose-bd-like_sf"/>
</dbReference>
<dbReference type="SUPFAM" id="SSF49785">
    <property type="entry name" value="Galactose-binding domain-like"/>
    <property type="match status" value="1"/>
</dbReference>
<dbReference type="GO" id="GO:0006508">
    <property type="term" value="P:proteolysis"/>
    <property type="evidence" value="ECO:0007669"/>
    <property type="project" value="InterPro"/>
</dbReference>
<dbReference type="Gene3D" id="2.60.120.380">
    <property type="match status" value="1"/>
</dbReference>
<reference evidence="5 6" key="2">
    <citation type="submission" date="2019-09" db="EMBL/GenBank/DDBJ databases">
        <title>A bacterium isolated from glacier soil.</title>
        <authorList>
            <person name="Liu Q."/>
        </authorList>
    </citation>
    <scope>NUCLEOTIDE SEQUENCE [LARGE SCALE GENOMIC DNA]</scope>
    <source>
        <strain evidence="5 6">MDT1-10-3</strain>
    </source>
</reference>